<sequence length="72" mass="8531">MGKIRNLITYNIKILLVIFVLKHLERYNLLVFYIPFKKVNFSYQIIIKNTKAPCKHCKNYNSALKIICSIII</sequence>
<dbReference type="AlphaFoldDB" id="A0A2Z5Y4B2"/>
<protein>
    <submittedName>
        <fullName evidence="1">Uncharacterized protein</fullName>
    </submittedName>
</protein>
<dbReference type="EMBL" id="AP018492">
    <property type="protein sequence ID" value="BBC61563.1"/>
    <property type="molecule type" value="Genomic_DNA"/>
</dbReference>
<name>A0A2Z5Y4B2_9ENTE</name>
<reference evidence="1 2" key="1">
    <citation type="submission" date="2018-01" db="EMBL/GenBank/DDBJ databases">
        <title>Whole genome sequence of Melissococcus plutonius DAT561.</title>
        <authorList>
            <person name="Okumura K."/>
            <person name="Takamatsu D."/>
            <person name="Okura M."/>
        </authorList>
    </citation>
    <scope>NUCLEOTIDE SEQUENCE [LARGE SCALE GENOMIC DNA]</scope>
    <source>
        <strain evidence="1 2">DAT561</strain>
    </source>
</reference>
<gene>
    <name evidence="1" type="ORF">DAT561_1465</name>
</gene>
<accession>A0A2Z5Y4B2</accession>
<dbReference type="Proteomes" id="UP000269226">
    <property type="component" value="Chromosome"/>
</dbReference>
<organism evidence="1 2">
    <name type="scientific">Melissococcus plutonius</name>
    <dbReference type="NCBI Taxonomy" id="33970"/>
    <lineage>
        <taxon>Bacteria</taxon>
        <taxon>Bacillati</taxon>
        <taxon>Bacillota</taxon>
        <taxon>Bacilli</taxon>
        <taxon>Lactobacillales</taxon>
        <taxon>Enterococcaceae</taxon>
        <taxon>Melissococcus</taxon>
    </lineage>
</organism>
<evidence type="ECO:0000313" key="1">
    <source>
        <dbReference type="EMBL" id="BBC61563.1"/>
    </source>
</evidence>
<evidence type="ECO:0000313" key="2">
    <source>
        <dbReference type="Proteomes" id="UP000269226"/>
    </source>
</evidence>
<proteinExistence type="predicted"/>